<comment type="caution">
    <text evidence="1">The sequence shown here is derived from an EMBL/GenBank/DDBJ whole genome shotgun (WGS) entry which is preliminary data.</text>
</comment>
<gene>
    <name evidence="1" type="ORF">L6164_013751</name>
</gene>
<organism evidence="1 2">
    <name type="scientific">Bauhinia variegata</name>
    <name type="common">Purple orchid tree</name>
    <name type="synonym">Phanera variegata</name>
    <dbReference type="NCBI Taxonomy" id="167791"/>
    <lineage>
        <taxon>Eukaryota</taxon>
        <taxon>Viridiplantae</taxon>
        <taxon>Streptophyta</taxon>
        <taxon>Embryophyta</taxon>
        <taxon>Tracheophyta</taxon>
        <taxon>Spermatophyta</taxon>
        <taxon>Magnoliopsida</taxon>
        <taxon>eudicotyledons</taxon>
        <taxon>Gunneridae</taxon>
        <taxon>Pentapetalae</taxon>
        <taxon>rosids</taxon>
        <taxon>fabids</taxon>
        <taxon>Fabales</taxon>
        <taxon>Fabaceae</taxon>
        <taxon>Cercidoideae</taxon>
        <taxon>Cercideae</taxon>
        <taxon>Bauhiniinae</taxon>
        <taxon>Bauhinia</taxon>
    </lineage>
</organism>
<dbReference type="Proteomes" id="UP000828941">
    <property type="component" value="Chromosome 6"/>
</dbReference>
<proteinExistence type="predicted"/>
<keyword evidence="2" id="KW-1185">Reference proteome</keyword>
<reference evidence="1 2" key="1">
    <citation type="journal article" date="2022" name="DNA Res.">
        <title>Chromosomal-level genome assembly of the orchid tree Bauhinia variegata (Leguminosae; Cercidoideae) supports the allotetraploid origin hypothesis of Bauhinia.</title>
        <authorList>
            <person name="Zhong Y."/>
            <person name="Chen Y."/>
            <person name="Zheng D."/>
            <person name="Pang J."/>
            <person name="Liu Y."/>
            <person name="Luo S."/>
            <person name="Meng S."/>
            <person name="Qian L."/>
            <person name="Wei D."/>
            <person name="Dai S."/>
            <person name="Zhou R."/>
        </authorList>
    </citation>
    <scope>NUCLEOTIDE SEQUENCE [LARGE SCALE GENOMIC DNA]</scope>
    <source>
        <strain evidence="1">BV-YZ2020</strain>
    </source>
</reference>
<evidence type="ECO:0000313" key="1">
    <source>
        <dbReference type="EMBL" id="KAI4335070.1"/>
    </source>
</evidence>
<accession>A0ACB9NG22</accession>
<dbReference type="EMBL" id="CM039431">
    <property type="protein sequence ID" value="KAI4335070.1"/>
    <property type="molecule type" value="Genomic_DNA"/>
</dbReference>
<sequence length="778" mass="85648">MHSNGSDNTRDQDILSHLLRNLASLAGTINGRNIASLLEGSQGLLNAGTSGAAQNVPNMNSNGPEPSRPPGSTIKRNDGLTHQDSPKCMGQRAAVSAYDKTQKYLTSSNSGKGILNSPSGQQPSNVHLPRDGFPPQLVAAETTVGRNGLNNIDLNNVCDDIQDDGENPGKSHPGMTSGIGSLGHPSWLQYDSHKSSPPQTSRNSDSTSTQSPSSSSGEAQSRTDRIVFKLFGKDPNDFPLVLRTQILNWLSHSPTEIESYIRPGCIILTIYLRLEKSAWEELCCNLGSNLKNLLAASNDTFWRTGWIYTRVRHSVAFLYNGQVVLDVPLHFKTPKECRISCIKPLAVSANASAQFIVKGFNLSRSSTRLLCALEGKYLVQGSCYDLIDGADAASDNDELQCLNFSCHIPKVVGRGFIEVEDHGLSSSSFPFIVAEQELCSEICKLESVIEAADSVDDVEIKGKQMEEKSKALDFIQEMGWILHRSQMKVRLGPMAPAQDLFQINRFIRLVDFSMDHDWCAVMKKLLEIMFDSTVDAGEHTSKELALLDMGLLHRAVKRNCRPMVELLLKFEPVKTSDGIDSEEKQVDKASNGFLFKPDAVGPAGLTPLHVAASMKDSETVLDALTDDPGMVGIEAWKSARDDTGLTPNDYASLRGHYSYIHLVQRKISRKSETKHVILDIPETFVENKSKHKHSDGHRSSKVSSLQTEKIPLPRSCELCQHKLAYGGTRTAMVYRPTMLSMVAIAAVCVCVALLFKSSPRVYYVFQPFRWENLEYGSS</sequence>
<name>A0ACB9NG22_BAUVA</name>
<protein>
    <submittedName>
        <fullName evidence="1">Uncharacterized protein</fullName>
    </submittedName>
</protein>
<evidence type="ECO:0000313" key="2">
    <source>
        <dbReference type="Proteomes" id="UP000828941"/>
    </source>
</evidence>